<gene>
    <name evidence="9" type="ORF">GGQ55_000136</name>
</gene>
<proteinExistence type="predicted"/>
<dbReference type="NCBIfam" id="TIGR00711">
    <property type="entry name" value="efflux_EmrB"/>
    <property type="match status" value="1"/>
</dbReference>
<feature type="transmembrane region" description="Helical" evidence="7">
    <location>
        <begin position="131"/>
        <end position="155"/>
    </location>
</feature>
<dbReference type="RefSeq" id="WP_179714647.1">
    <property type="nucleotide sequence ID" value="NZ_JACBZT010000001.1"/>
</dbReference>
<dbReference type="CDD" id="cd17321">
    <property type="entry name" value="MFS_MMR_MDR_like"/>
    <property type="match status" value="1"/>
</dbReference>
<evidence type="ECO:0000256" key="3">
    <source>
        <dbReference type="ARBA" id="ARBA00022475"/>
    </source>
</evidence>
<dbReference type="PANTHER" id="PTHR42718:SF42">
    <property type="entry name" value="EXPORT PROTEIN"/>
    <property type="match status" value="1"/>
</dbReference>
<evidence type="ECO:0000313" key="9">
    <source>
        <dbReference type="EMBL" id="NYJ03858.1"/>
    </source>
</evidence>
<dbReference type="InterPro" id="IPR020846">
    <property type="entry name" value="MFS_dom"/>
</dbReference>
<evidence type="ECO:0000256" key="7">
    <source>
        <dbReference type="SAM" id="Phobius"/>
    </source>
</evidence>
<dbReference type="InterPro" id="IPR005829">
    <property type="entry name" value="Sugar_transporter_CS"/>
</dbReference>
<evidence type="ECO:0000259" key="8">
    <source>
        <dbReference type="PROSITE" id="PS50850"/>
    </source>
</evidence>
<comment type="caution">
    <text evidence="9">The sequence shown here is derived from an EMBL/GenBank/DDBJ whole genome shotgun (WGS) entry which is preliminary data.</text>
</comment>
<feature type="transmembrane region" description="Helical" evidence="7">
    <location>
        <begin position="218"/>
        <end position="241"/>
    </location>
</feature>
<dbReference type="PROSITE" id="PS50850">
    <property type="entry name" value="MFS"/>
    <property type="match status" value="1"/>
</dbReference>
<feature type="transmembrane region" description="Helical" evidence="7">
    <location>
        <begin position="43"/>
        <end position="65"/>
    </location>
</feature>
<dbReference type="GO" id="GO:0005886">
    <property type="term" value="C:plasma membrane"/>
    <property type="evidence" value="ECO:0007669"/>
    <property type="project" value="UniProtKB-SubCell"/>
</dbReference>
<feature type="transmembrane region" description="Helical" evidence="7">
    <location>
        <begin position="262"/>
        <end position="285"/>
    </location>
</feature>
<dbReference type="InterPro" id="IPR004638">
    <property type="entry name" value="EmrB-like"/>
</dbReference>
<accession>A0A853CBV4</accession>
<dbReference type="SUPFAM" id="SSF103473">
    <property type="entry name" value="MFS general substrate transporter"/>
    <property type="match status" value="1"/>
</dbReference>
<organism evidence="9 10">
    <name type="scientific">Petropleomorpha daqingensis</name>
    <dbReference type="NCBI Taxonomy" id="2026353"/>
    <lineage>
        <taxon>Bacteria</taxon>
        <taxon>Bacillati</taxon>
        <taxon>Actinomycetota</taxon>
        <taxon>Actinomycetes</taxon>
        <taxon>Geodermatophilales</taxon>
        <taxon>Geodermatophilaceae</taxon>
        <taxon>Petropleomorpha</taxon>
    </lineage>
</organism>
<dbReference type="InterPro" id="IPR011701">
    <property type="entry name" value="MFS"/>
</dbReference>
<dbReference type="AlphaFoldDB" id="A0A853CBV4"/>
<dbReference type="GO" id="GO:0022857">
    <property type="term" value="F:transmembrane transporter activity"/>
    <property type="evidence" value="ECO:0007669"/>
    <property type="project" value="InterPro"/>
</dbReference>
<feature type="transmembrane region" description="Helical" evidence="7">
    <location>
        <begin position="353"/>
        <end position="376"/>
    </location>
</feature>
<dbReference type="PRINTS" id="PR01036">
    <property type="entry name" value="TCRTETB"/>
</dbReference>
<dbReference type="PANTHER" id="PTHR42718">
    <property type="entry name" value="MAJOR FACILITATOR SUPERFAMILY MULTIDRUG TRANSPORTER MFSC"/>
    <property type="match status" value="1"/>
</dbReference>
<sequence length="502" mass="50333">MARRWWVLGALILSVILVGLDSTILNVALPTLAADLGASTAQLQWIVDAFVLVLAGLLLPAGALADRVGRRPVLVGGIVVFTLGSLAAAYSGTATWLIVARAVMGAGAAVILTVPLAVLPSIFDADERPKAIAGVTVALGLGLPLGPIVGGWLLAHVWWGAVFLINVPLGVLAAIGVTVLLPPSRESSPAPVDVPGAVLSTLGLVGVVYAVVEAPSRGWTSAPVLVSGTVGLALLAGFVAWERRTAAPMVDLALLRRPRFTWGTVAATTAMFAMLGLLFVVPLYLQSVRGFDPLGTGLRLLPVILGLVVGAKVAERLTVRLGARIPVVTGLLVIAAGLGWGATLEVGTAYGVLAGWLALTGAGLGLTITPAMDAVLGEIPEEHRGSGTALTMALRQVGGALGVAVLGSLASAAYTGRLDVSGLPAEAAGAAQDSVAGGMAVARALGSPALAAEVGGAYVHAMTVVLLTTAGLALAGAVLAALRLPARGAAPVPEREPVTIAA</sequence>
<feature type="domain" description="Major facilitator superfamily (MFS) profile" evidence="8">
    <location>
        <begin position="7"/>
        <end position="488"/>
    </location>
</feature>
<keyword evidence="2" id="KW-0813">Transport</keyword>
<keyword evidence="5 7" id="KW-1133">Transmembrane helix</keyword>
<feature type="transmembrane region" description="Helical" evidence="7">
    <location>
        <begin position="457"/>
        <end position="482"/>
    </location>
</feature>
<dbReference type="Pfam" id="PF07690">
    <property type="entry name" value="MFS_1"/>
    <property type="match status" value="1"/>
</dbReference>
<feature type="transmembrane region" description="Helical" evidence="7">
    <location>
        <begin position="297"/>
        <end position="314"/>
    </location>
</feature>
<evidence type="ECO:0000256" key="5">
    <source>
        <dbReference type="ARBA" id="ARBA00022989"/>
    </source>
</evidence>
<dbReference type="Gene3D" id="1.20.1720.10">
    <property type="entry name" value="Multidrug resistance protein D"/>
    <property type="match status" value="1"/>
</dbReference>
<keyword evidence="6 7" id="KW-0472">Membrane</keyword>
<name>A0A853CBV4_9ACTN</name>
<feature type="transmembrane region" description="Helical" evidence="7">
    <location>
        <begin position="194"/>
        <end position="212"/>
    </location>
</feature>
<keyword evidence="3" id="KW-1003">Cell membrane</keyword>
<dbReference type="InterPro" id="IPR036259">
    <property type="entry name" value="MFS_trans_sf"/>
</dbReference>
<keyword evidence="10" id="KW-1185">Reference proteome</keyword>
<evidence type="ECO:0000256" key="6">
    <source>
        <dbReference type="ARBA" id="ARBA00023136"/>
    </source>
</evidence>
<feature type="transmembrane region" description="Helical" evidence="7">
    <location>
        <begin position="321"/>
        <end position="341"/>
    </location>
</feature>
<evidence type="ECO:0000256" key="2">
    <source>
        <dbReference type="ARBA" id="ARBA00022448"/>
    </source>
</evidence>
<evidence type="ECO:0000313" key="10">
    <source>
        <dbReference type="Proteomes" id="UP000541969"/>
    </source>
</evidence>
<feature type="transmembrane region" description="Helical" evidence="7">
    <location>
        <begin position="72"/>
        <end position="90"/>
    </location>
</feature>
<dbReference type="EMBL" id="JACBZT010000001">
    <property type="protein sequence ID" value="NYJ03858.1"/>
    <property type="molecule type" value="Genomic_DNA"/>
</dbReference>
<evidence type="ECO:0000256" key="1">
    <source>
        <dbReference type="ARBA" id="ARBA00004651"/>
    </source>
</evidence>
<feature type="transmembrane region" description="Helical" evidence="7">
    <location>
        <begin position="161"/>
        <end position="182"/>
    </location>
</feature>
<keyword evidence="4 7" id="KW-0812">Transmembrane</keyword>
<feature type="transmembrane region" description="Helical" evidence="7">
    <location>
        <begin position="96"/>
        <end position="119"/>
    </location>
</feature>
<feature type="transmembrane region" description="Helical" evidence="7">
    <location>
        <begin position="397"/>
        <end position="414"/>
    </location>
</feature>
<dbReference type="PROSITE" id="PS00216">
    <property type="entry name" value="SUGAR_TRANSPORT_1"/>
    <property type="match status" value="1"/>
</dbReference>
<comment type="subcellular location">
    <subcellularLocation>
        <location evidence="1">Cell membrane</location>
        <topology evidence="1">Multi-pass membrane protein</topology>
    </subcellularLocation>
</comment>
<protein>
    <submittedName>
        <fullName evidence="9">EmrB/QacA subfamily drug resistance transporter</fullName>
    </submittedName>
</protein>
<reference evidence="9 10" key="1">
    <citation type="submission" date="2020-07" db="EMBL/GenBank/DDBJ databases">
        <title>Sequencing the genomes of 1000 actinobacteria strains.</title>
        <authorList>
            <person name="Klenk H.-P."/>
        </authorList>
    </citation>
    <scope>NUCLEOTIDE SEQUENCE [LARGE SCALE GENOMIC DNA]</scope>
    <source>
        <strain evidence="9 10">DSM 104001</strain>
    </source>
</reference>
<evidence type="ECO:0000256" key="4">
    <source>
        <dbReference type="ARBA" id="ARBA00022692"/>
    </source>
</evidence>
<dbReference type="Gene3D" id="1.20.1250.20">
    <property type="entry name" value="MFS general substrate transporter like domains"/>
    <property type="match status" value="1"/>
</dbReference>
<dbReference type="Proteomes" id="UP000541969">
    <property type="component" value="Unassembled WGS sequence"/>
</dbReference>